<dbReference type="GO" id="GO:0035438">
    <property type="term" value="F:cyclic-di-GMP binding"/>
    <property type="evidence" value="ECO:0007669"/>
    <property type="project" value="InterPro"/>
</dbReference>
<protein>
    <recommendedName>
        <fullName evidence="5">Flagellar brake protein YcgR</fullName>
    </recommendedName>
</protein>
<gene>
    <name evidence="3" type="ORF">LMG28138_02718</name>
</gene>
<dbReference type="Proteomes" id="UP000494115">
    <property type="component" value="Unassembled WGS sequence"/>
</dbReference>
<dbReference type="SUPFAM" id="SSF141371">
    <property type="entry name" value="PilZ domain-like"/>
    <property type="match status" value="2"/>
</dbReference>
<reference evidence="3 4" key="1">
    <citation type="submission" date="2020-04" db="EMBL/GenBank/DDBJ databases">
        <authorList>
            <person name="De Canck E."/>
        </authorList>
    </citation>
    <scope>NUCLEOTIDE SEQUENCE [LARGE SCALE GENOMIC DNA]</scope>
    <source>
        <strain evidence="3 4">LMG 28138</strain>
    </source>
</reference>
<proteinExistence type="predicted"/>
<dbReference type="Pfam" id="PF12945">
    <property type="entry name" value="PilZNR"/>
    <property type="match status" value="1"/>
</dbReference>
<accession>A0A6S7BJL5</accession>
<evidence type="ECO:0000313" key="3">
    <source>
        <dbReference type="EMBL" id="CAB3788983.1"/>
    </source>
</evidence>
<dbReference type="Pfam" id="PF07238">
    <property type="entry name" value="PilZ"/>
    <property type="match status" value="1"/>
</dbReference>
<sequence length="303" mass="33885">MPLIKLAKADIQLGKPLEHAIYTETKQLLLQRGQIINSIELLAKVRQMGAFREEEVERPQGLLMSSKPPASAPRADIEAAEARAGRDDVPFPSLRKGVEAFQLSALTDDEASNAPFRVTYLGVMKDVSIMVTPLTGFPVDALYDGQELSAKMFSGRHIYEFRTFVQRVCTQPFEYLHLHYPSLVREIPVRQHVRVEADVPAKLLSNGLQPQLFDVKLSDISLIGAGATSSAAVFEVGERVKMSFKLRSGGWDRPVLLTTIIRNKREDDGLCRYGLEFVSMPHESRSTIRNYLFETVTQTVIPA</sequence>
<feature type="domain" description="Type III secretion system flagellar brake protein YcgR PilZN" evidence="2">
    <location>
        <begin position="110"/>
        <end position="181"/>
    </location>
</feature>
<dbReference type="InterPro" id="IPR009926">
    <property type="entry name" value="T3SS_YcgR_PilZN"/>
</dbReference>
<dbReference type="InterPro" id="IPR009875">
    <property type="entry name" value="PilZ_domain"/>
</dbReference>
<dbReference type="Gene3D" id="2.40.10.220">
    <property type="entry name" value="predicted glycosyltransferase like domains"/>
    <property type="match status" value="1"/>
</dbReference>
<feature type="domain" description="PilZ" evidence="1">
    <location>
        <begin position="189"/>
        <end position="294"/>
    </location>
</feature>
<dbReference type="RefSeq" id="WP_175105267.1">
    <property type="nucleotide sequence ID" value="NZ_CADIKM010000010.1"/>
</dbReference>
<evidence type="ECO:0000259" key="2">
    <source>
        <dbReference type="Pfam" id="PF12945"/>
    </source>
</evidence>
<evidence type="ECO:0008006" key="5">
    <source>
        <dbReference type="Google" id="ProtNLM"/>
    </source>
</evidence>
<dbReference type="AlphaFoldDB" id="A0A6S7BJL5"/>
<evidence type="ECO:0000313" key="4">
    <source>
        <dbReference type="Proteomes" id="UP000494115"/>
    </source>
</evidence>
<organism evidence="3 4">
    <name type="scientific">Pararobbsia alpina</name>
    <dbReference type="NCBI Taxonomy" id="621374"/>
    <lineage>
        <taxon>Bacteria</taxon>
        <taxon>Pseudomonadati</taxon>
        <taxon>Pseudomonadota</taxon>
        <taxon>Betaproteobacteria</taxon>
        <taxon>Burkholderiales</taxon>
        <taxon>Burkholderiaceae</taxon>
        <taxon>Pararobbsia</taxon>
    </lineage>
</organism>
<dbReference type="EMBL" id="CADIKM010000010">
    <property type="protein sequence ID" value="CAB3788983.1"/>
    <property type="molecule type" value="Genomic_DNA"/>
</dbReference>
<name>A0A6S7BJL5_9BURK</name>
<evidence type="ECO:0000259" key="1">
    <source>
        <dbReference type="Pfam" id="PF07238"/>
    </source>
</evidence>
<keyword evidence="4" id="KW-1185">Reference proteome</keyword>